<gene>
    <name evidence="1" type="ORF">ABR189_18195</name>
</gene>
<dbReference type="EMBL" id="JBEXAC010000002">
    <property type="protein sequence ID" value="MET6999325.1"/>
    <property type="molecule type" value="Genomic_DNA"/>
</dbReference>
<accession>A0ABV2T9L2</accession>
<dbReference type="Proteomes" id="UP001549749">
    <property type="component" value="Unassembled WGS sequence"/>
</dbReference>
<dbReference type="RefSeq" id="WP_354661893.1">
    <property type="nucleotide sequence ID" value="NZ_JBEXAC010000002.1"/>
</dbReference>
<protein>
    <recommendedName>
        <fullName evidence="3">Fimbrillin-A associated anchor protein Mfa1/Mfa2</fullName>
    </recommendedName>
</protein>
<sequence length="299" mass="33445">MLCTLTLLSCKKDLTTDKAPGNQVDKKHLQLNISGFNQEVMNLKNSQAKVSATDSLKDYISYLYYLVFNASGEEVSRRVQYKTQELDFGLITDSLLPGSYTAFILGTPKSLQFNEEHKGLNDWPKKPLTATIIRYRQGAAGIPYCPETFIRKLKFNLNKDSVISDVTLVRNVGKLEVNIADATTAHKLEVTVSNQPVYYNIDNDNTGPGQEGLEAAKVSSKKYEAFILNTTTPFNVTIRCYDAANILQKEKAINNIRCYPNKKTVLTGKIFETAFSNPNLSFKVSLEDGWDGLDVEVPF</sequence>
<evidence type="ECO:0000313" key="2">
    <source>
        <dbReference type="Proteomes" id="UP001549749"/>
    </source>
</evidence>
<comment type="caution">
    <text evidence="1">The sequence shown here is derived from an EMBL/GenBank/DDBJ whole genome shotgun (WGS) entry which is preliminary data.</text>
</comment>
<name>A0ABV2T9L2_9BACT</name>
<proteinExistence type="predicted"/>
<keyword evidence="2" id="KW-1185">Reference proteome</keyword>
<organism evidence="1 2">
    <name type="scientific">Chitinophaga defluvii</name>
    <dbReference type="NCBI Taxonomy" id="3163343"/>
    <lineage>
        <taxon>Bacteria</taxon>
        <taxon>Pseudomonadati</taxon>
        <taxon>Bacteroidota</taxon>
        <taxon>Chitinophagia</taxon>
        <taxon>Chitinophagales</taxon>
        <taxon>Chitinophagaceae</taxon>
        <taxon>Chitinophaga</taxon>
    </lineage>
</organism>
<reference evidence="1 2" key="1">
    <citation type="submission" date="2024-06" db="EMBL/GenBank/DDBJ databases">
        <title>Chitinophaga defluvii sp. nov., isolated from municipal sewage.</title>
        <authorList>
            <person name="Zhang L."/>
        </authorList>
    </citation>
    <scope>NUCLEOTIDE SEQUENCE [LARGE SCALE GENOMIC DNA]</scope>
    <source>
        <strain evidence="1 2">H8</strain>
    </source>
</reference>
<evidence type="ECO:0008006" key="3">
    <source>
        <dbReference type="Google" id="ProtNLM"/>
    </source>
</evidence>
<evidence type="ECO:0000313" key="1">
    <source>
        <dbReference type="EMBL" id="MET6999325.1"/>
    </source>
</evidence>